<evidence type="ECO:0000259" key="5">
    <source>
        <dbReference type="Pfam" id="PF12849"/>
    </source>
</evidence>
<reference evidence="7" key="1">
    <citation type="journal article" date="2019" name="Int. J. Syst. Evol. Microbiol.">
        <title>The Global Catalogue of Microorganisms (GCM) 10K type strain sequencing project: providing services to taxonomists for standard genome sequencing and annotation.</title>
        <authorList>
            <consortium name="The Broad Institute Genomics Platform"/>
            <consortium name="The Broad Institute Genome Sequencing Center for Infectious Disease"/>
            <person name="Wu L."/>
            <person name="Ma J."/>
        </authorList>
    </citation>
    <scope>NUCLEOTIDE SEQUENCE [LARGE SCALE GENOMIC DNA]</scope>
    <source>
        <strain evidence="7">CGMCC 1.10759</strain>
    </source>
</reference>
<sequence>MNTRRLAVLALAAQLSVVLTGCGKQDGTAPTVRMGADTPVIRIDGSSTVFPIAEAVAEEFQSEQRGAVRVTVGLSGTGGGFKKLCRGDIDISNASRPILTEEMEMCRKAGINFIELPVAFDAITVVVNPKNDWVKSLTVADLKKMWEPGAQGQVMRWNQVRPEWPDAPLMLFGPGADSGTFDYFTEAVSGKAKSSRGDYTASEDDNVLVQGVENNKNALGYFGFAYYVGHKDRMRAVPIEKEDGTQVLPSNATVVDGTYQPLSRPLFIYVSDKSAQRPEVRQLIEYYLTEGPSLAADVGFVALPDQAAKTALQHFTDNRLGTVFGGVPEVGVTIDELLKRDAKL</sequence>
<keyword evidence="4" id="KW-0574">Periplasm</keyword>
<evidence type="ECO:0000256" key="3">
    <source>
        <dbReference type="ARBA" id="ARBA00022729"/>
    </source>
</evidence>
<organism evidence="6 7">
    <name type="scientific">Steroidobacter flavus</name>
    <dbReference type="NCBI Taxonomy" id="1842136"/>
    <lineage>
        <taxon>Bacteria</taxon>
        <taxon>Pseudomonadati</taxon>
        <taxon>Pseudomonadota</taxon>
        <taxon>Gammaproteobacteria</taxon>
        <taxon>Steroidobacterales</taxon>
        <taxon>Steroidobacteraceae</taxon>
        <taxon>Steroidobacter</taxon>
    </lineage>
</organism>
<comment type="function">
    <text evidence="4">Involved in the system for phosphate transport across the cytoplasmic membrane.</text>
</comment>
<comment type="subcellular location">
    <subcellularLocation>
        <location evidence="4">Periplasm</location>
    </subcellularLocation>
    <subcellularLocation>
        <location evidence="4">Secreted</location>
    </subcellularLocation>
</comment>
<keyword evidence="3" id="KW-0732">Signal</keyword>
<gene>
    <name evidence="6" type="ORF">ACFPN2_12645</name>
</gene>
<dbReference type="InterPro" id="IPR050811">
    <property type="entry name" value="Phosphate_ABC_transporter"/>
</dbReference>
<feature type="domain" description="PBP" evidence="5">
    <location>
        <begin position="37"/>
        <end position="289"/>
    </location>
</feature>
<evidence type="ECO:0000313" key="7">
    <source>
        <dbReference type="Proteomes" id="UP001595904"/>
    </source>
</evidence>
<dbReference type="PANTHER" id="PTHR30570">
    <property type="entry name" value="PERIPLASMIC PHOSPHATE BINDING COMPONENT OF PHOSPHATE ABC TRANSPORTER"/>
    <property type="match status" value="1"/>
</dbReference>
<dbReference type="EMBL" id="JBHSDU010000003">
    <property type="protein sequence ID" value="MFC4309931.1"/>
    <property type="molecule type" value="Genomic_DNA"/>
</dbReference>
<dbReference type="PANTHER" id="PTHR30570:SF1">
    <property type="entry name" value="PHOSPHATE-BINDING PROTEIN PSTS"/>
    <property type="match status" value="1"/>
</dbReference>
<comment type="caution">
    <text evidence="6">The sequence shown here is derived from an EMBL/GenBank/DDBJ whole genome shotgun (WGS) entry which is preliminary data.</text>
</comment>
<keyword evidence="7" id="KW-1185">Reference proteome</keyword>
<dbReference type="Gene3D" id="3.40.190.10">
    <property type="entry name" value="Periplasmic binding protein-like II"/>
    <property type="match status" value="2"/>
</dbReference>
<dbReference type="CDD" id="cd13654">
    <property type="entry name" value="PBP2_phosphate_like_2"/>
    <property type="match status" value="1"/>
</dbReference>
<proteinExistence type="inferred from homology"/>
<evidence type="ECO:0000313" key="6">
    <source>
        <dbReference type="EMBL" id="MFC4309931.1"/>
    </source>
</evidence>
<accession>A0ABV8SQP2</accession>
<protein>
    <recommendedName>
        <fullName evidence="4">Phosphate-binding protein</fullName>
    </recommendedName>
</protein>
<dbReference type="RefSeq" id="WP_380597004.1">
    <property type="nucleotide sequence ID" value="NZ_JBHSDU010000003.1"/>
</dbReference>
<keyword evidence="2 4" id="KW-0813">Transport</keyword>
<dbReference type="Pfam" id="PF12849">
    <property type="entry name" value="PBP_like_2"/>
    <property type="match status" value="1"/>
</dbReference>
<keyword evidence="4" id="KW-0964">Secreted</keyword>
<name>A0ABV8SQP2_9GAMM</name>
<dbReference type="Proteomes" id="UP001595904">
    <property type="component" value="Unassembled WGS sequence"/>
</dbReference>
<dbReference type="PROSITE" id="PS51257">
    <property type="entry name" value="PROKAR_LIPOPROTEIN"/>
    <property type="match status" value="1"/>
</dbReference>
<dbReference type="InterPro" id="IPR024370">
    <property type="entry name" value="PBP_domain"/>
</dbReference>
<comment type="similarity">
    <text evidence="1 4">Belongs to the PstS family.</text>
</comment>
<keyword evidence="4" id="KW-0592">Phosphate transport</keyword>
<dbReference type="NCBIfam" id="TIGR02136">
    <property type="entry name" value="ptsS_2"/>
    <property type="match status" value="1"/>
</dbReference>
<evidence type="ECO:0000256" key="1">
    <source>
        <dbReference type="ARBA" id="ARBA00008725"/>
    </source>
</evidence>
<evidence type="ECO:0000256" key="2">
    <source>
        <dbReference type="ARBA" id="ARBA00022448"/>
    </source>
</evidence>
<evidence type="ECO:0000256" key="4">
    <source>
        <dbReference type="RuleBase" id="RU367119"/>
    </source>
</evidence>
<dbReference type="SUPFAM" id="SSF53850">
    <property type="entry name" value="Periplasmic binding protein-like II"/>
    <property type="match status" value="1"/>
</dbReference>
<dbReference type="InterPro" id="IPR011862">
    <property type="entry name" value="Phos-bd"/>
</dbReference>